<comment type="caution">
    <text evidence="6">The sequence shown here is derived from an EMBL/GenBank/DDBJ whole genome shotgun (WGS) entry which is preliminary data.</text>
</comment>
<accession>A0A8H7D843</accession>
<gene>
    <name evidence="6" type="ORF">MVEN_00582000</name>
</gene>
<dbReference type="EC" id="2.5.1.18" evidence="2"/>
<dbReference type="EMBL" id="JACAZI010000004">
    <property type="protein sequence ID" value="KAF7362353.1"/>
    <property type="molecule type" value="Genomic_DNA"/>
</dbReference>
<evidence type="ECO:0000256" key="2">
    <source>
        <dbReference type="ARBA" id="ARBA00012452"/>
    </source>
</evidence>
<organism evidence="6 7">
    <name type="scientific">Mycena venus</name>
    <dbReference type="NCBI Taxonomy" id="2733690"/>
    <lineage>
        <taxon>Eukaryota</taxon>
        <taxon>Fungi</taxon>
        <taxon>Dikarya</taxon>
        <taxon>Basidiomycota</taxon>
        <taxon>Agaricomycotina</taxon>
        <taxon>Agaricomycetes</taxon>
        <taxon>Agaricomycetidae</taxon>
        <taxon>Agaricales</taxon>
        <taxon>Marasmiineae</taxon>
        <taxon>Mycenaceae</taxon>
        <taxon>Mycena</taxon>
    </lineage>
</organism>
<dbReference type="Proteomes" id="UP000620124">
    <property type="component" value="Unassembled WGS sequence"/>
</dbReference>
<dbReference type="SFLD" id="SFLDS00019">
    <property type="entry name" value="Glutathione_Transferase_(cytos"/>
    <property type="match status" value="1"/>
</dbReference>
<dbReference type="InterPro" id="IPR040079">
    <property type="entry name" value="Glutathione_S-Trfase"/>
</dbReference>
<keyword evidence="3 6" id="KW-0808">Transferase</keyword>
<name>A0A8H7D843_9AGAR</name>
<dbReference type="Gene3D" id="3.40.30.10">
    <property type="entry name" value="Glutaredoxin"/>
    <property type="match status" value="1"/>
</dbReference>
<evidence type="ECO:0000313" key="6">
    <source>
        <dbReference type="EMBL" id="KAF7362353.1"/>
    </source>
</evidence>
<dbReference type="GO" id="GO:0004364">
    <property type="term" value="F:glutathione transferase activity"/>
    <property type="evidence" value="ECO:0007669"/>
    <property type="project" value="UniProtKB-EC"/>
</dbReference>
<comment type="catalytic activity">
    <reaction evidence="4">
        <text>RX + glutathione = an S-substituted glutathione + a halide anion + H(+)</text>
        <dbReference type="Rhea" id="RHEA:16437"/>
        <dbReference type="ChEBI" id="CHEBI:15378"/>
        <dbReference type="ChEBI" id="CHEBI:16042"/>
        <dbReference type="ChEBI" id="CHEBI:17792"/>
        <dbReference type="ChEBI" id="CHEBI:57925"/>
        <dbReference type="ChEBI" id="CHEBI:90779"/>
        <dbReference type="EC" id="2.5.1.18"/>
    </reaction>
</comment>
<evidence type="ECO:0000256" key="4">
    <source>
        <dbReference type="ARBA" id="ARBA00047960"/>
    </source>
</evidence>
<dbReference type="InterPro" id="IPR036282">
    <property type="entry name" value="Glutathione-S-Trfase_C_sf"/>
</dbReference>
<dbReference type="SUPFAM" id="SSF52833">
    <property type="entry name" value="Thioredoxin-like"/>
    <property type="match status" value="1"/>
</dbReference>
<comment type="similarity">
    <text evidence="1">Belongs to the GST superfamily.</text>
</comment>
<dbReference type="Gene3D" id="1.20.1050.10">
    <property type="match status" value="1"/>
</dbReference>
<feature type="domain" description="GST N-terminal" evidence="5">
    <location>
        <begin position="7"/>
        <end position="89"/>
    </location>
</feature>
<dbReference type="OrthoDB" id="2098326at2759"/>
<dbReference type="SFLD" id="SFLDG00358">
    <property type="entry name" value="Main_(cytGST)"/>
    <property type="match status" value="1"/>
</dbReference>
<dbReference type="GO" id="GO:0005737">
    <property type="term" value="C:cytoplasm"/>
    <property type="evidence" value="ECO:0007669"/>
    <property type="project" value="UniProtKB-ARBA"/>
</dbReference>
<evidence type="ECO:0000313" key="7">
    <source>
        <dbReference type="Proteomes" id="UP000620124"/>
    </source>
</evidence>
<evidence type="ECO:0000259" key="5">
    <source>
        <dbReference type="PROSITE" id="PS50404"/>
    </source>
</evidence>
<dbReference type="PROSITE" id="PS50404">
    <property type="entry name" value="GST_NTER"/>
    <property type="match status" value="1"/>
</dbReference>
<dbReference type="GO" id="GO:0004602">
    <property type="term" value="F:glutathione peroxidase activity"/>
    <property type="evidence" value="ECO:0007669"/>
    <property type="project" value="UniProtKB-ARBA"/>
</dbReference>
<dbReference type="PANTHER" id="PTHR44051">
    <property type="entry name" value="GLUTATHIONE S-TRANSFERASE-RELATED"/>
    <property type="match status" value="1"/>
</dbReference>
<dbReference type="FunFam" id="3.40.30.10:FF:000156">
    <property type="entry name" value="Glutathione S-transferase 1"/>
    <property type="match status" value="1"/>
</dbReference>
<dbReference type="CDD" id="cd03189">
    <property type="entry name" value="GST_C_GTT1_like"/>
    <property type="match status" value="1"/>
</dbReference>
<proteinExistence type="inferred from homology"/>
<dbReference type="CDD" id="cd03046">
    <property type="entry name" value="GST_N_GTT1_like"/>
    <property type="match status" value="1"/>
</dbReference>
<sequence length="255" mass="28390">MSSETNAPKITLHWLEKSRAQRILWLLEELDVPYDIKTYKRDAKTGAAAPALKEVHELGKSPVITVGDHAIAESGLIVEYMSEHFGGSSSLIPMKWRAGCDGEVGGETEEYMRYRYFLHYCEGSLMPLLLVSLISNDIKNAAVPFFLRPVTAQISGKLTKGYLDPNFVTHFSFLEEQLTTAPDGGPYLCGRKLTGADMMMSFPVMLVTSGWGSVANMNKETFPKLFAYAELLTKSESYKRAVDKIVAIEGEYKLV</sequence>
<dbReference type="AlphaFoldDB" id="A0A8H7D843"/>
<protein>
    <recommendedName>
        <fullName evidence="2">glutathione transferase</fullName>
        <ecNumber evidence="2">2.5.1.18</ecNumber>
    </recommendedName>
</protein>
<dbReference type="Pfam" id="PF14497">
    <property type="entry name" value="GST_C_3"/>
    <property type="match status" value="1"/>
</dbReference>
<keyword evidence="7" id="KW-1185">Reference proteome</keyword>
<dbReference type="SUPFAM" id="SSF47616">
    <property type="entry name" value="GST C-terminal domain-like"/>
    <property type="match status" value="1"/>
</dbReference>
<reference evidence="6" key="1">
    <citation type="submission" date="2020-05" db="EMBL/GenBank/DDBJ databases">
        <title>Mycena genomes resolve the evolution of fungal bioluminescence.</title>
        <authorList>
            <person name="Tsai I.J."/>
        </authorList>
    </citation>
    <scope>NUCLEOTIDE SEQUENCE</scope>
    <source>
        <strain evidence="6">CCC161011</strain>
    </source>
</reference>
<dbReference type="InterPro" id="IPR004046">
    <property type="entry name" value="GST_C"/>
</dbReference>
<dbReference type="InterPro" id="IPR004045">
    <property type="entry name" value="Glutathione_S-Trfase_N"/>
</dbReference>
<dbReference type="InterPro" id="IPR036249">
    <property type="entry name" value="Thioredoxin-like_sf"/>
</dbReference>
<evidence type="ECO:0000256" key="3">
    <source>
        <dbReference type="ARBA" id="ARBA00022679"/>
    </source>
</evidence>
<evidence type="ECO:0000256" key="1">
    <source>
        <dbReference type="ARBA" id="ARBA00007409"/>
    </source>
</evidence>
<dbReference type="PANTHER" id="PTHR44051:SF9">
    <property type="entry name" value="GLUTATHIONE S-TRANSFERASE 1"/>
    <property type="match status" value="1"/>
</dbReference>
<dbReference type="Pfam" id="PF02798">
    <property type="entry name" value="GST_N"/>
    <property type="match status" value="1"/>
</dbReference>